<organism evidence="1 2">
    <name type="scientific">Novacetimonas hansenii ATCC 23769</name>
    <dbReference type="NCBI Taxonomy" id="714995"/>
    <lineage>
        <taxon>Bacteria</taxon>
        <taxon>Pseudomonadati</taxon>
        <taxon>Pseudomonadota</taxon>
        <taxon>Alphaproteobacteria</taxon>
        <taxon>Acetobacterales</taxon>
        <taxon>Acetobacteraceae</taxon>
        <taxon>Novacetimonas</taxon>
    </lineage>
</organism>
<dbReference type="EMBL" id="ADTV01000064">
    <property type="protein sequence ID" value="EFG83074.1"/>
    <property type="molecule type" value="Genomic_DNA"/>
</dbReference>
<dbReference type="Proteomes" id="UP000006468">
    <property type="component" value="Chromosome"/>
</dbReference>
<comment type="caution">
    <text evidence="1">The sequence shown here is derived from an EMBL/GenBank/DDBJ whole genome shotgun (WGS) entry which is preliminary data.</text>
</comment>
<accession>D5QIS9</accession>
<name>D5QIS9_NOVHA</name>
<gene>
    <name evidence="1" type="ORF">GXY_15302</name>
</gene>
<sequence length="47" mass="5132">MFHFRNNVISIKSPAQASHPVLPAFVEDVRPICRAANPVNSESSLPS</sequence>
<proteinExistence type="predicted"/>
<reference evidence="1 2" key="1">
    <citation type="journal article" date="2010" name="J. Bacteriol.">
        <title>Genome sequence of a cellulose-producing bacterium, Gluconacetobacter hansenii ATCC 23769.</title>
        <authorList>
            <person name="Iyer P.R."/>
            <person name="Geib S.M."/>
            <person name="Catchmark J."/>
            <person name="Kao T.H."/>
            <person name="Tien M."/>
        </authorList>
    </citation>
    <scope>NUCLEOTIDE SEQUENCE [LARGE SCALE GENOMIC DNA]</scope>
    <source>
        <strain evidence="1 2">ATCC 23769</strain>
    </source>
</reference>
<dbReference type="AlphaFoldDB" id="D5QIS9"/>
<protein>
    <submittedName>
        <fullName evidence="1">Uncharacterized protein</fullName>
    </submittedName>
</protein>
<dbReference type="HOGENOM" id="CLU_3169254_0_0_5"/>
<evidence type="ECO:0000313" key="2">
    <source>
        <dbReference type="Proteomes" id="UP000006468"/>
    </source>
</evidence>
<evidence type="ECO:0000313" key="1">
    <source>
        <dbReference type="EMBL" id="EFG83074.1"/>
    </source>
</evidence>